<protein>
    <submittedName>
        <fullName evidence="1">Uncharacterized protein</fullName>
    </submittedName>
</protein>
<sequence length="194" mass="22987">MVSRKVSKFKKILLSNHKDLEDFFNSSSNLEIIMAINNNLRSEVLNIINKVISTYKKVPITADDVYNEFLNDCPVILRKYKYQSESNFYAYIAQVVKNFCLNKLNYWLRKKRSIDLNMSSIDEMIYITDISAEKEMNDKVDQVDFIRLFHRFFSKSDIANIELILSKKWIPHSTYKLNSYRDSIIEKIALYYSS</sequence>
<proteinExistence type="predicted"/>
<dbReference type="KEGG" id="mbq:K668_00210"/>
<dbReference type="HOGENOM" id="CLU_1523516_0_0_14"/>
<dbReference type="EMBL" id="CP005933">
    <property type="protein sequence ID" value="AIA33634.1"/>
    <property type="molecule type" value="Genomic_DNA"/>
</dbReference>
<dbReference type="AlphaFoldDB" id="A0A059XYB0"/>
<name>A0A059XYB0_MYCBV</name>
<dbReference type="PATRIC" id="fig|1316930.3.peg.44"/>
<dbReference type="RefSeq" id="WP_013954508.1">
    <property type="nucleotide sequence ID" value="NZ_CP005933.1"/>
</dbReference>
<evidence type="ECO:0000313" key="2">
    <source>
        <dbReference type="Proteomes" id="UP000027182"/>
    </source>
</evidence>
<reference evidence="1 2" key="1">
    <citation type="submission" date="2013-04" db="EMBL/GenBank/DDBJ databases">
        <authorList>
            <person name="Lin L."/>
            <person name="Zeng Z."/>
            <person name="Xie J."/>
            <person name="Luo L."/>
            <person name="Yang Z."/>
            <person name="Liang W."/>
            <person name="Lin H."/>
            <person name="Dong C."/>
            <person name="Sun Y."/>
        </authorList>
    </citation>
    <scope>NUCLEOTIDE SEQUENCE [LARGE SCALE GENOMIC DNA]</scope>
    <source>
        <strain evidence="1 2">CQ-W70</strain>
    </source>
</reference>
<dbReference type="Proteomes" id="UP000027182">
    <property type="component" value="Chromosome"/>
</dbReference>
<accession>A0A059XYB0</accession>
<organism evidence="1 2">
    <name type="scientific">Mycoplasmopsis bovis CQ-W70</name>
    <dbReference type="NCBI Taxonomy" id="1316930"/>
    <lineage>
        <taxon>Bacteria</taxon>
        <taxon>Bacillati</taxon>
        <taxon>Mycoplasmatota</taxon>
        <taxon>Mycoplasmoidales</taxon>
        <taxon>Metamycoplasmataceae</taxon>
        <taxon>Mycoplasmopsis</taxon>
    </lineage>
</organism>
<gene>
    <name evidence="1" type="ORF">K668_00210</name>
</gene>
<evidence type="ECO:0000313" key="1">
    <source>
        <dbReference type="EMBL" id="AIA33634.1"/>
    </source>
</evidence>